<evidence type="ECO:0000256" key="1">
    <source>
        <dbReference type="SAM" id="MobiDB-lite"/>
    </source>
</evidence>
<feature type="region of interest" description="Disordered" evidence="1">
    <location>
        <begin position="67"/>
        <end position="139"/>
    </location>
</feature>
<gene>
    <name evidence="2" type="ORF">Cvel_31599</name>
</gene>
<dbReference type="VEuPathDB" id="CryptoDB:Cvel_31599"/>
<dbReference type="EMBL" id="CDMZ01003863">
    <property type="protein sequence ID" value="CEM47857.1"/>
    <property type="molecule type" value="Genomic_DNA"/>
</dbReference>
<accession>A0A0G4HTU7</accession>
<organism evidence="2">
    <name type="scientific">Chromera velia CCMP2878</name>
    <dbReference type="NCBI Taxonomy" id="1169474"/>
    <lineage>
        <taxon>Eukaryota</taxon>
        <taxon>Sar</taxon>
        <taxon>Alveolata</taxon>
        <taxon>Colpodellida</taxon>
        <taxon>Chromeraceae</taxon>
        <taxon>Chromera</taxon>
    </lineage>
</organism>
<name>A0A0G4HTU7_9ALVE</name>
<feature type="compositionally biased region" description="Basic and acidic residues" evidence="1">
    <location>
        <begin position="107"/>
        <end position="139"/>
    </location>
</feature>
<dbReference type="AlphaFoldDB" id="A0A0G4HTU7"/>
<reference evidence="2" key="1">
    <citation type="submission" date="2014-11" db="EMBL/GenBank/DDBJ databases">
        <authorList>
            <person name="Otto D Thomas"/>
            <person name="Naeem Raeece"/>
        </authorList>
    </citation>
    <scope>NUCLEOTIDE SEQUENCE</scope>
</reference>
<sequence length="139" mass="15943">MIIQRMLGGPGKCEMVETTEGEVRFYNGKGIKSQFDISDQMEQVIKKGEKKENLLVKVEDEIMIDDQHVDNKNDEEDPADRWEGTVAATTRLMSEVTPIVSSDEETRDDRSAVAEPQPIREESEETRRAFNKMLDELHQ</sequence>
<proteinExistence type="predicted"/>
<evidence type="ECO:0000313" key="2">
    <source>
        <dbReference type="EMBL" id="CEM47857.1"/>
    </source>
</evidence>
<protein>
    <submittedName>
        <fullName evidence="2">Uncharacterized protein</fullName>
    </submittedName>
</protein>